<dbReference type="Gene3D" id="3.30.360.10">
    <property type="entry name" value="Dihydrodipicolinate Reductase, domain 2"/>
    <property type="match status" value="1"/>
</dbReference>
<dbReference type="Gene3D" id="3.40.50.720">
    <property type="entry name" value="NAD(P)-binding Rossmann-like Domain"/>
    <property type="match status" value="1"/>
</dbReference>
<dbReference type="AlphaFoldDB" id="A0A940PFI4"/>
<proteinExistence type="predicted"/>
<protein>
    <submittedName>
        <fullName evidence="2">Saccharopine dehydrogenase NADP-binding domain-containing protein</fullName>
    </submittedName>
</protein>
<keyword evidence="3" id="KW-1185">Reference proteome</keyword>
<name>A0A940PFI4_9ENTE</name>
<dbReference type="Proteomes" id="UP000674938">
    <property type="component" value="Unassembled WGS sequence"/>
</dbReference>
<evidence type="ECO:0000313" key="2">
    <source>
        <dbReference type="EMBL" id="MBP1043915.1"/>
    </source>
</evidence>
<accession>A0A940PFI4</accession>
<dbReference type="EMBL" id="JAEEGA010000020">
    <property type="protein sequence ID" value="MBP1043915.1"/>
    <property type="molecule type" value="Genomic_DNA"/>
</dbReference>
<dbReference type="PANTHER" id="PTHR43796:SF2">
    <property type="entry name" value="CARBOXYNORSPERMIDINE SYNTHASE"/>
    <property type="match status" value="1"/>
</dbReference>
<sequence length="349" mass="38272">MKDKILIVGGHGHVGSVITKSLAENYEDKLVLAGRHLDKLVAFKQKLNLNVGVMSFDIQQPPQKNQFETISLVVVCIDQQTTDFALFCQKQGIDYLDVSASTAFYHQLAQESFDSETGIVYSVGLAPGVTNLMAAKLAQELADFDEMSIKVILGLADQHGEAAVDWTLAHLSESYYLKNQQGTVQAFGEKALVELAGKKLPAYSFNFSDQHSLGDRWPTKKIMTYLGFDVKWVTQTFRGLQRLGLLPLLKRPGIKRLAKGFMRKGALGSDVFYVQVTALKGGIKQKALTVTGYNEAFVTGKVAAFIAEKVYHSEIKGFVQIEDISGFDELLAAIPELSLISANCPPTAS</sequence>
<organism evidence="2 3">
    <name type="scientific">Vagococcus allomyrinae</name>
    <dbReference type="NCBI Taxonomy" id="2794353"/>
    <lineage>
        <taxon>Bacteria</taxon>
        <taxon>Bacillati</taxon>
        <taxon>Bacillota</taxon>
        <taxon>Bacilli</taxon>
        <taxon>Lactobacillales</taxon>
        <taxon>Enterococcaceae</taxon>
        <taxon>Vagococcus</taxon>
    </lineage>
</organism>
<evidence type="ECO:0000313" key="3">
    <source>
        <dbReference type="Proteomes" id="UP000674938"/>
    </source>
</evidence>
<comment type="caution">
    <text evidence="2">The sequence shown here is derived from an EMBL/GenBank/DDBJ whole genome shotgun (WGS) entry which is preliminary data.</text>
</comment>
<dbReference type="InterPro" id="IPR005097">
    <property type="entry name" value="Sacchrp_dh_NADP-bd"/>
</dbReference>
<dbReference type="Pfam" id="PF03435">
    <property type="entry name" value="Sacchrp_dh_NADP"/>
    <property type="match status" value="1"/>
</dbReference>
<reference evidence="2" key="1">
    <citation type="submission" date="2020-12" db="EMBL/GenBank/DDBJ databases">
        <title>Vagococcus allomyrinae sp. nov. and Enterococcus lavae sp. nov., isolated from the larvae of Allomyrina dichotoma.</title>
        <authorList>
            <person name="Lee S.D."/>
        </authorList>
    </citation>
    <scope>NUCLEOTIDE SEQUENCE</scope>
    <source>
        <strain evidence="2">BWB3-3</strain>
    </source>
</reference>
<gene>
    <name evidence="2" type="ORF">I6N95_23070</name>
</gene>
<dbReference type="PANTHER" id="PTHR43796">
    <property type="entry name" value="CARBOXYNORSPERMIDINE SYNTHASE"/>
    <property type="match status" value="1"/>
</dbReference>
<dbReference type="RefSeq" id="WP_209531862.1">
    <property type="nucleotide sequence ID" value="NZ_JAEEGA010000020.1"/>
</dbReference>
<dbReference type="SUPFAM" id="SSF51735">
    <property type="entry name" value="NAD(P)-binding Rossmann-fold domains"/>
    <property type="match status" value="1"/>
</dbReference>
<feature type="domain" description="Saccharopine dehydrogenase NADP binding" evidence="1">
    <location>
        <begin position="5"/>
        <end position="107"/>
    </location>
</feature>
<evidence type="ECO:0000259" key="1">
    <source>
        <dbReference type="Pfam" id="PF03435"/>
    </source>
</evidence>
<dbReference type="InterPro" id="IPR036291">
    <property type="entry name" value="NAD(P)-bd_dom_sf"/>
</dbReference>